<reference evidence="9" key="1">
    <citation type="submission" date="2018-02" db="EMBL/GenBank/DDBJ databases">
        <title>Draft genome sequencing of Rhodococcus opacus KU647198.</title>
        <authorList>
            <person name="Zheng B.-X."/>
        </authorList>
    </citation>
    <scope>NUCLEOTIDE SEQUENCE [LARGE SCALE GENOMIC DNA]</scope>
    <source>
        <strain evidence="9">04-OD7</strain>
    </source>
</reference>
<protein>
    <recommendedName>
        <fullName evidence="10">O-antigen/teichoic acid export membrane protein</fullName>
    </recommendedName>
</protein>
<feature type="transmembrane region" description="Helical" evidence="7">
    <location>
        <begin position="359"/>
        <end position="379"/>
    </location>
</feature>
<feature type="transmembrane region" description="Helical" evidence="7">
    <location>
        <begin position="290"/>
        <end position="312"/>
    </location>
</feature>
<comment type="caution">
    <text evidence="8">The sequence shown here is derived from an EMBL/GenBank/DDBJ whole genome shotgun (WGS) entry which is preliminary data.</text>
</comment>
<accession>A0A2S8JF06</accession>
<keyword evidence="6 7" id="KW-0472">Membrane</keyword>
<evidence type="ECO:0000256" key="2">
    <source>
        <dbReference type="ARBA" id="ARBA00007430"/>
    </source>
</evidence>
<dbReference type="AlphaFoldDB" id="A0A2S8JF06"/>
<evidence type="ECO:0000256" key="3">
    <source>
        <dbReference type="ARBA" id="ARBA00022475"/>
    </source>
</evidence>
<evidence type="ECO:0000313" key="8">
    <source>
        <dbReference type="EMBL" id="PQP25182.1"/>
    </source>
</evidence>
<sequence>MNVNDLPKLTRGELARGAIWTYGAMAASTVAQLIYTAIAARSFTPSDFGAYAIAISIAQVATYFVGSGVSQAILQSPDPDQTVSGLAVRQVLVSGTAIGLLLMILAINIETIWDIDGLNEMMLIAAGIPFLAGISSISMSILRRGGQFKAASLRETLGLVASFAMTIALISAGAQAYILVVGSLAFPAFVAILGWWALRRVPIPRGAVTSRMFLRVSYQIGMQNLVHYTILTLPLWLLGRIAPASEVGLFSRAQNVSTIPMNGLSQAFTKVVYPKLAEIGRHGRKLSDPITSVIGIASLMGSACFGITAGSAQPIISILLGPQWSAAGGLLTLWTTFCTINLCYIAASSALESQGLFGQIWRVQLVGGASLVVALTVAVLQFPTAAGVLACATVALGVSQADQLRRLKNALMVNIRHTINSYLQGTATYLVAWGSGTVVANTMSELNPFIVLPVTVAVSLAAVIGISGVFRRTEASRIAVGVLREIKRSRKVASV</sequence>
<evidence type="ECO:0000256" key="5">
    <source>
        <dbReference type="ARBA" id="ARBA00022989"/>
    </source>
</evidence>
<comment type="similarity">
    <text evidence="2">Belongs to the polysaccharide synthase family.</text>
</comment>
<evidence type="ECO:0000313" key="9">
    <source>
        <dbReference type="Proteomes" id="UP000239290"/>
    </source>
</evidence>
<feature type="transmembrane region" description="Helical" evidence="7">
    <location>
        <begin position="86"/>
        <end position="109"/>
    </location>
</feature>
<evidence type="ECO:0000256" key="6">
    <source>
        <dbReference type="ARBA" id="ARBA00023136"/>
    </source>
</evidence>
<feature type="transmembrane region" description="Helical" evidence="7">
    <location>
        <begin position="121"/>
        <end position="141"/>
    </location>
</feature>
<keyword evidence="5 7" id="KW-1133">Transmembrane helix</keyword>
<feature type="transmembrane region" description="Helical" evidence="7">
    <location>
        <begin position="20"/>
        <end position="38"/>
    </location>
</feature>
<evidence type="ECO:0000256" key="7">
    <source>
        <dbReference type="SAM" id="Phobius"/>
    </source>
</evidence>
<feature type="transmembrane region" description="Helical" evidence="7">
    <location>
        <begin position="324"/>
        <end position="347"/>
    </location>
</feature>
<gene>
    <name evidence="8" type="ORF">C5613_10085</name>
</gene>
<dbReference type="GO" id="GO:0005886">
    <property type="term" value="C:plasma membrane"/>
    <property type="evidence" value="ECO:0007669"/>
    <property type="project" value="UniProtKB-SubCell"/>
</dbReference>
<evidence type="ECO:0008006" key="10">
    <source>
        <dbReference type="Google" id="ProtNLM"/>
    </source>
</evidence>
<organism evidence="8 9">
    <name type="scientific">Rhodococcus opacus</name>
    <name type="common">Nocardia opaca</name>
    <dbReference type="NCBI Taxonomy" id="37919"/>
    <lineage>
        <taxon>Bacteria</taxon>
        <taxon>Bacillati</taxon>
        <taxon>Actinomycetota</taxon>
        <taxon>Actinomycetes</taxon>
        <taxon>Mycobacteriales</taxon>
        <taxon>Nocardiaceae</taxon>
        <taxon>Rhodococcus</taxon>
    </lineage>
</organism>
<feature type="transmembrane region" description="Helical" evidence="7">
    <location>
        <begin position="50"/>
        <end position="74"/>
    </location>
</feature>
<dbReference type="EMBL" id="PUIO01000009">
    <property type="protein sequence ID" value="PQP25182.1"/>
    <property type="molecule type" value="Genomic_DNA"/>
</dbReference>
<evidence type="ECO:0000256" key="1">
    <source>
        <dbReference type="ARBA" id="ARBA00004651"/>
    </source>
</evidence>
<feature type="transmembrane region" description="Helical" evidence="7">
    <location>
        <begin position="153"/>
        <end position="170"/>
    </location>
</feature>
<comment type="subcellular location">
    <subcellularLocation>
        <location evidence="1">Cell membrane</location>
        <topology evidence="1">Multi-pass membrane protein</topology>
    </subcellularLocation>
</comment>
<feature type="transmembrane region" description="Helical" evidence="7">
    <location>
        <begin position="176"/>
        <end position="198"/>
    </location>
</feature>
<feature type="transmembrane region" description="Helical" evidence="7">
    <location>
        <begin position="449"/>
        <end position="470"/>
    </location>
</feature>
<keyword evidence="3" id="KW-1003">Cell membrane</keyword>
<proteinExistence type="inferred from homology"/>
<evidence type="ECO:0000256" key="4">
    <source>
        <dbReference type="ARBA" id="ARBA00022692"/>
    </source>
</evidence>
<name>A0A2S8JF06_RHOOP</name>
<dbReference type="Proteomes" id="UP000239290">
    <property type="component" value="Unassembled WGS sequence"/>
</dbReference>
<keyword evidence="4 7" id="KW-0812">Transmembrane</keyword>
<dbReference type="Pfam" id="PF13440">
    <property type="entry name" value="Polysacc_synt_3"/>
    <property type="match status" value="1"/>
</dbReference>
<dbReference type="PANTHER" id="PTHR30250:SF10">
    <property type="entry name" value="LIPOPOLYSACCHARIDE BIOSYNTHESIS PROTEIN WZXC"/>
    <property type="match status" value="1"/>
</dbReference>
<dbReference type="InterPro" id="IPR050833">
    <property type="entry name" value="Poly_Biosynth_Transport"/>
</dbReference>
<dbReference type="PANTHER" id="PTHR30250">
    <property type="entry name" value="PST FAMILY PREDICTED COLANIC ACID TRANSPORTER"/>
    <property type="match status" value="1"/>
</dbReference>